<sequence>MTAGVPCIWTLKDETKSLPPCTDADIIAADKIHTALPQDTEKTQKLPWYAFVVEAMLVLAGLVHDKEFDPEAKDDPST</sequence>
<name>A0AAV3PTB9_LITER</name>
<dbReference type="AlphaFoldDB" id="A0AAV3PTB9"/>
<organism evidence="1 2">
    <name type="scientific">Lithospermum erythrorhizon</name>
    <name type="common">Purple gromwell</name>
    <name type="synonym">Lithospermum officinale var. erythrorhizon</name>
    <dbReference type="NCBI Taxonomy" id="34254"/>
    <lineage>
        <taxon>Eukaryota</taxon>
        <taxon>Viridiplantae</taxon>
        <taxon>Streptophyta</taxon>
        <taxon>Embryophyta</taxon>
        <taxon>Tracheophyta</taxon>
        <taxon>Spermatophyta</taxon>
        <taxon>Magnoliopsida</taxon>
        <taxon>eudicotyledons</taxon>
        <taxon>Gunneridae</taxon>
        <taxon>Pentapetalae</taxon>
        <taxon>asterids</taxon>
        <taxon>lamiids</taxon>
        <taxon>Boraginales</taxon>
        <taxon>Boraginaceae</taxon>
        <taxon>Boraginoideae</taxon>
        <taxon>Lithospermeae</taxon>
        <taxon>Lithospermum</taxon>
    </lineage>
</organism>
<accession>A0AAV3PTB9</accession>
<reference evidence="1 2" key="1">
    <citation type="submission" date="2024-01" db="EMBL/GenBank/DDBJ databases">
        <title>The complete chloroplast genome sequence of Lithospermum erythrorhizon: insights into the phylogenetic relationship among Boraginaceae species and the maternal lineages of purple gromwells.</title>
        <authorList>
            <person name="Okada T."/>
            <person name="Watanabe K."/>
        </authorList>
    </citation>
    <scope>NUCLEOTIDE SEQUENCE [LARGE SCALE GENOMIC DNA]</scope>
</reference>
<comment type="caution">
    <text evidence="1">The sequence shown here is derived from an EMBL/GenBank/DDBJ whole genome shotgun (WGS) entry which is preliminary data.</text>
</comment>
<gene>
    <name evidence="1" type="ORF">LIER_12067</name>
</gene>
<dbReference type="Proteomes" id="UP001454036">
    <property type="component" value="Unassembled WGS sequence"/>
</dbReference>
<proteinExistence type="predicted"/>
<dbReference type="EMBL" id="BAABME010002286">
    <property type="protein sequence ID" value="GAA0153951.1"/>
    <property type="molecule type" value="Genomic_DNA"/>
</dbReference>
<protein>
    <submittedName>
        <fullName evidence="1">Uncharacterized protein</fullName>
    </submittedName>
</protein>
<evidence type="ECO:0000313" key="1">
    <source>
        <dbReference type="EMBL" id="GAA0153951.1"/>
    </source>
</evidence>
<keyword evidence="2" id="KW-1185">Reference proteome</keyword>
<evidence type="ECO:0000313" key="2">
    <source>
        <dbReference type="Proteomes" id="UP001454036"/>
    </source>
</evidence>